<evidence type="ECO:0000313" key="5">
    <source>
        <dbReference type="EMBL" id="APF40148.1"/>
    </source>
</evidence>
<dbReference type="SUPFAM" id="SSF51261">
    <property type="entry name" value="Duplicated hybrid motif"/>
    <property type="match status" value="1"/>
</dbReference>
<dbReference type="OrthoDB" id="1099523at2"/>
<feature type="compositionally biased region" description="Pro residues" evidence="2">
    <location>
        <begin position="392"/>
        <end position="480"/>
    </location>
</feature>
<evidence type="ECO:0000313" key="6">
    <source>
        <dbReference type="Proteomes" id="UP000183530"/>
    </source>
</evidence>
<dbReference type="Proteomes" id="UP000183530">
    <property type="component" value="Chromosome"/>
</dbReference>
<feature type="compositionally biased region" description="Pro residues" evidence="2">
    <location>
        <begin position="350"/>
        <end position="370"/>
    </location>
</feature>
<dbReference type="PANTHER" id="PTHR21666:SF289">
    <property type="entry name" value="L-ALA--D-GLU ENDOPEPTIDASE"/>
    <property type="match status" value="1"/>
</dbReference>
<dbReference type="InterPro" id="IPR011055">
    <property type="entry name" value="Dup_hybrid_motif"/>
</dbReference>
<evidence type="ECO:0000259" key="4">
    <source>
        <dbReference type="Pfam" id="PF01551"/>
    </source>
</evidence>
<organism evidence="5 6">
    <name type="scientific">Neomicrococcus aestuarii</name>
    <dbReference type="NCBI Taxonomy" id="556325"/>
    <lineage>
        <taxon>Bacteria</taxon>
        <taxon>Bacillati</taxon>
        <taxon>Actinomycetota</taxon>
        <taxon>Actinomycetes</taxon>
        <taxon>Micrococcales</taxon>
        <taxon>Micrococcaceae</taxon>
        <taxon>Neomicrococcus</taxon>
    </lineage>
</organism>
<dbReference type="GO" id="GO:0004222">
    <property type="term" value="F:metalloendopeptidase activity"/>
    <property type="evidence" value="ECO:0007669"/>
    <property type="project" value="TreeGrafter"/>
</dbReference>
<dbReference type="RefSeq" id="WP_084636958.1">
    <property type="nucleotide sequence ID" value="NZ_CP018135.1"/>
</dbReference>
<keyword evidence="6" id="KW-1185">Reference proteome</keyword>
<dbReference type="Gene3D" id="2.70.70.10">
    <property type="entry name" value="Glucose Permease (Domain IIA)"/>
    <property type="match status" value="1"/>
</dbReference>
<reference evidence="5 6" key="1">
    <citation type="submission" date="2016-11" db="EMBL/GenBank/DDBJ databases">
        <title>Genome sequencing of Zhihengliuella aestuarii B18 antagonistic to Plasmodiophora brassicae.</title>
        <authorList>
            <person name="Luo Y."/>
        </authorList>
    </citation>
    <scope>NUCLEOTIDE SEQUENCE [LARGE SCALE GENOMIC DNA]</scope>
    <source>
        <strain evidence="5 6">B18</strain>
    </source>
</reference>
<dbReference type="KEGG" id="nae:BHE16_02920"/>
<dbReference type="PANTHER" id="PTHR21666">
    <property type="entry name" value="PEPTIDASE-RELATED"/>
    <property type="match status" value="1"/>
</dbReference>
<keyword evidence="3" id="KW-0812">Transmembrane</keyword>
<evidence type="ECO:0000256" key="2">
    <source>
        <dbReference type="SAM" id="MobiDB-lite"/>
    </source>
</evidence>
<feature type="domain" description="M23ase beta-sheet core" evidence="4">
    <location>
        <begin position="162"/>
        <end position="256"/>
    </location>
</feature>
<feature type="region of interest" description="Disordered" evidence="2">
    <location>
        <begin position="313"/>
        <end position="490"/>
    </location>
</feature>
<dbReference type="CDD" id="cd12797">
    <property type="entry name" value="M23_peptidase"/>
    <property type="match status" value="1"/>
</dbReference>
<keyword evidence="3" id="KW-0472">Membrane</keyword>
<dbReference type="AlphaFoldDB" id="A0A1L2ZMA1"/>
<accession>A0A1L2ZMA1</accession>
<dbReference type="Pfam" id="PF01551">
    <property type="entry name" value="Peptidase_M23"/>
    <property type="match status" value="1"/>
</dbReference>
<name>A0A1L2ZMA1_9MICC</name>
<dbReference type="STRING" id="556325.BHE16_02920"/>
<dbReference type="EMBL" id="CP018135">
    <property type="protein sequence ID" value="APF40148.1"/>
    <property type="molecule type" value="Genomic_DNA"/>
</dbReference>
<keyword evidence="3" id="KW-1133">Transmembrane helix</keyword>
<proteinExistence type="predicted"/>
<sequence length="539" mass="56015">MLEHVAVEEATTAPKFQRTRGMIAAGVIAIGALAVPTVALTTQSLLFDAREREVTQNLSEVKVELVQVSPVTAPVVKSGVDNSTLNPLVSQVSLKSAATEVNSDGSAADGESVKEAASVAVDLTVEDEENVGEERFQHPVASINLTSVFGWRNNPTGTGVQLHIGQDYGVSCGSPVMAAADGTVIQSAWAGHSGNRITLQHPDDFRTAYSHNTKLLVEVGAKVKRGDVIALAGTTGNSTGCHVHFEVQRAGKWVNPALFLPKVPGQPESLETPESIAMGAAYNRLGGYGHEAMVVTTPRDDVLAASLTVGKTVKKSATAPRKETPVRKPASSSLPAKSPEQNPPTGLSPKPAPTPQAPVMPEPTPLPTIGPKPTEEPKPAAESTPTAEPTPTVEPSPTAEPSPTVEPGPTPEPSPEPTVEPSPEPTPEPSATPVPEPSPTPTPAPTPEPSPSTTPIPTPSPTPGPSETPDPSVSPTPAPSEEPVVSPADVLDPAVFAQQCLVLETASESDRVLLHEQFSEEYALTFSLEAFLRACGLAS</sequence>
<evidence type="ECO:0000256" key="1">
    <source>
        <dbReference type="ARBA" id="ARBA00022729"/>
    </source>
</evidence>
<protein>
    <recommendedName>
        <fullName evidence="4">M23ase beta-sheet core domain-containing protein</fullName>
    </recommendedName>
</protein>
<keyword evidence="1" id="KW-0732">Signal</keyword>
<gene>
    <name evidence="5" type="ORF">BHE16_02920</name>
</gene>
<evidence type="ECO:0000256" key="3">
    <source>
        <dbReference type="SAM" id="Phobius"/>
    </source>
</evidence>
<feature type="compositionally biased region" description="Low complexity" evidence="2">
    <location>
        <begin position="380"/>
        <end position="391"/>
    </location>
</feature>
<dbReference type="InterPro" id="IPR016047">
    <property type="entry name" value="M23ase_b-sheet_dom"/>
</dbReference>
<dbReference type="InterPro" id="IPR050570">
    <property type="entry name" value="Cell_wall_metabolism_enzyme"/>
</dbReference>
<feature type="transmembrane region" description="Helical" evidence="3">
    <location>
        <begin position="21"/>
        <end position="40"/>
    </location>
</feature>
<feature type="compositionally biased region" description="Low complexity" evidence="2">
    <location>
        <begin position="328"/>
        <end position="339"/>
    </location>
</feature>